<accession>A0A4Q1AVJ5</accession>
<evidence type="ECO:0000313" key="2">
    <source>
        <dbReference type="Proteomes" id="UP000289718"/>
    </source>
</evidence>
<dbReference type="AlphaFoldDB" id="A0A4Q1AVJ5"/>
<comment type="caution">
    <text evidence="1">The sequence shown here is derived from an EMBL/GenBank/DDBJ whole genome shotgun (WGS) entry which is preliminary data.</text>
</comment>
<reference evidence="1 2" key="1">
    <citation type="submission" date="2017-09" db="EMBL/GenBank/DDBJ databases">
        <title>Genomics of the genus Arcobacter.</title>
        <authorList>
            <person name="Perez-Cataluna A."/>
            <person name="Figueras M.J."/>
            <person name="Salas-Masso N."/>
        </authorList>
    </citation>
    <scope>NUCLEOTIDE SEQUENCE [LARGE SCALE GENOMIC DNA]</scope>
    <source>
        <strain evidence="1 2">F156-34</strain>
    </source>
</reference>
<gene>
    <name evidence="1" type="ORF">CP965_01035</name>
</gene>
<dbReference type="RefSeq" id="WP_129060176.1">
    <property type="nucleotide sequence ID" value="NZ_NXIE01000001.1"/>
</dbReference>
<dbReference type="Gene3D" id="3.10.450.50">
    <property type="match status" value="1"/>
</dbReference>
<sequence>MKNDNLKELVIEYFRKVDNGDSSYLELFSDDVDFFFPKFGQKKGKKALIEFGNRIGSSLTSIWHDIDGFQITTAENKVIVEGQEGGVMSDGTSWPDNNISIGRFCSVFEFTGKFISRMYVYVDPDFPSRDLERISVLSEGNNT</sequence>
<dbReference type="SUPFAM" id="SSF54427">
    <property type="entry name" value="NTF2-like"/>
    <property type="match status" value="1"/>
</dbReference>
<dbReference type="Proteomes" id="UP000289718">
    <property type="component" value="Unassembled WGS sequence"/>
</dbReference>
<protein>
    <recommendedName>
        <fullName evidence="3">SnoaL-like domain-containing protein</fullName>
    </recommendedName>
</protein>
<proteinExistence type="predicted"/>
<dbReference type="InterPro" id="IPR032710">
    <property type="entry name" value="NTF2-like_dom_sf"/>
</dbReference>
<evidence type="ECO:0008006" key="3">
    <source>
        <dbReference type="Google" id="ProtNLM"/>
    </source>
</evidence>
<organism evidence="1 2">
    <name type="scientific">Halarcobacter mediterraneus</name>
    <dbReference type="NCBI Taxonomy" id="2023153"/>
    <lineage>
        <taxon>Bacteria</taxon>
        <taxon>Pseudomonadati</taxon>
        <taxon>Campylobacterota</taxon>
        <taxon>Epsilonproteobacteria</taxon>
        <taxon>Campylobacterales</taxon>
        <taxon>Arcobacteraceae</taxon>
        <taxon>Halarcobacter</taxon>
    </lineage>
</organism>
<name>A0A4Q1AVJ5_9BACT</name>
<keyword evidence="2" id="KW-1185">Reference proteome</keyword>
<evidence type="ECO:0000313" key="1">
    <source>
        <dbReference type="EMBL" id="RXK14065.1"/>
    </source>
</evidence>
<dbReference type="OrthoDB" id="6657864at2"/>
<dbReference type="EMBL" id="NXIE01000001">
    <property type="protein sequence ID" value="RXK14065.1"/>
    <property type="molecule type" value="Genomic_DNA"/>
</dbReference>